<evidence type="ECO:0000313" key="4">
    <source>
        <dbReference type="EMBL" id="GAM02494.1"/>
    </source>
</evidence>
<comment type="caution">
    <text evidence="4">The sequence shown here is derived from an EMBL/GenBank/DDBJ whole genome shotgun (WGS) entry which is preliminary data.</text>
</comment>
<keyword evidence="5" id="KW-1185">Reference proteome</keyword>
<dbReference type="NCBIfam" id="NF043067">
    <property type="entry name" value="AAC_6p_group_E"/>
    <property type="match status" value="1"/>
</dbReference>
<dbReference type="GO" id="GO:0016747">
    <property type="term" value="F:acyltransferase activity, transferring groups other than amino-acyl groups"/>
    <property type="evidence" value="ECO:0007669"/>
    <property type="project" value="InterPro"/>
</dbReference>
<keyword evidence="1 4" id="KW-0808">Transferase</keyword>
<reference evidence="4 5" key="1">
    <citation type="submission" date="2014-11" db="EMBL/GenBank/DDBJ databases">
        <title>Whole genome shotgun sequence of Sphingomonas parapaucimobilis NBRC 15100.</title>
        <authorList>
            <person name="Katano-Makiyama Y."/>
            <person name="Hosoyama A."/>
            <person name="Hashimoto M."/>
            <person name="Hosoyama Y."/>
            <person name="Noguchi M."/>
            <person name="Numata M."/>
            <person name="Tsuchikane K."/>
            <person name="Hirakata S."/>
            <person name="Uohara A."/>
            <person name="Shimodaira J."/>
            <person name="Ohji S."/>
            <person name="Ichikawa N."/>
            <person name="Kimura A."/>
            <person name="Yamazoe A."/>
            <person name="Fujita N."/>
        </authorList>
    </citation>
    <scope>NUCLEOTIDE SEQUENCE [LARGE SCALE GENOMIC DNA]</scope>
    <source>
        <strain evidence="4 5">NBRC 15100</strain>
    </source>
</reference>
<dbReference type="InterPro" id="IPR050832">
    <property type="entry name" value="Bact_Acetyltransf"/>
</dbReference>
<dbReference type="PANTHER" id="PTHR43877">
    <property type="entry name" value="AMINOALKYLPHOSPHONATE N-ACETYLTRANSFERASE-RELATED-RELATED"/>
    <property type="match status" value="1"/>
</dbReference>
<dbReference type="Proteomes" id="UP000032305">
    <property type="component" value="Unassembled WGS sequence"/>
</dbReference>
<dbReference type="CDD" id="cd04301">
    <property type="entry name" value="NAT_SF"/>
    <property type="match status" value="1"/>
</dbReference>
<dbReference type="eggNOG" id="COG0456">
    <property type="taxonomic scope" value="Bacteria"/>
</dbReference>
<accession>A0A0A1WC13</accession>
<dbReference type="OrthoDB" id="118633at2"/>
<keyword evidence="2" id="KW-0012">Acyltransferase</keyword>
<dbReference type="PROSITE" id="PS51186">
    <property type="entry name" value="GNAT"/>
    <property type="match status" value="1"/>
</dbReference>
<sequence length="138" mass="15052">MIVTPAAPEHRERWLALRATLWGDEAGNSTDLPEGGGNFVALADGRVIGFAEAAVRHDYVNGCDTSPVLFLEGLFVDPDHRRRGVAGALVAAVADWGRAQGCSEFASDAELENVDSHAMHRALGFVETERVVYFRWEL</sequence>
<dbReference type="RefSeq" id="WP_042490520.1">
    <property type="nucleotide sequence ID" value="NZ_BBPI01000087.1"/>
</dbReference>
<evidence type="ECO:0000313" key="5">
    <source>
        <dbReference type="Proteomes" id="UP000032305"/>
    </source>
</evidence>
<gene>
    <name evidence="4" type="ORF">SP5_087_00800</name>
</gene>
<feature type="domain" description="N-acetyltransferase" evidence="3">
    <location>
        <begin position="1"/>
        <end position="138"/>
    </location>
</feature>
<protein>
    <submittedName>
        <fullName evidence="4">Putative acetyltransferase</fullName>
    </submittedName>
</protein>
<dbReference type="Pfam" id="PF00583">
    <property type="entry name" value="Acetyltransf_1"/>
    <property type="match status" value="1"/>
</dbReference>
<dbReference type="InterPro" id="IPR000182">
    <property type="entry name" value="GNAT_dom"/>
</dbReference>
<proteinExistence type="predicted"/>
<evidence type="ECO:0000259" key="3">
    <source>
        <dbReference type="PROSITE" id="PS51186"/>
    </source>
</evidence>
<organism evidence="4 5">
    <name type="scientific">Sphingomonas parapaucimobilis NBRC 15100</name>
    <dbReference type="NCBI Taxonomy" id="1219049"/>
    <lineage>
        <taxon>Bacteria</taxon>
        <taxon>Pseudomonadati</taxon>
        <taxon>Pseudomonadota</taxon>
        <taxon>Alphaproteobacteria</taxon>
        <taxon>Sphingomonadales</taxon>
        <taxon>Sphingomonadaceae</taxon>
        <taxon>Sphingomonas</taxon>
    </lineage>
</organism>
<dbReference type="AlphaFoldDB" id="A0A0A1WC13"/>
<evidence type="ECO:0000256" key="2">
    <source>
        <dbReference type="ARBA" id="ARBA00023315"/>
    </source>
</evidence>
<dbReference type="SUPFAM" id="SSF55729">
    <property type="entry name" value="Acyl-CoA N-acyltransferases (Nat)"/>
    <property type="match status" value="1"/>
</dbReference>
<evidence type="ECO:0000256" key="1">
    <source>
        <dbReference type="ARBA" id="ARBA00022679"/>
    </source>
</evidence>
<dbReference type="InterPro" id="IPR016181">
    <property type="entry name" value="Acyl_CoA_acyltransferase"/>
</dbReference>
<dbReference type="EMBL" id="BBPI01000087">
    <property type="protein sequence ID" value="GAM02494.1"/>
    <property type="molecule type" value="Genomic_DNA"/>
</dbReference>
<dbReference type="Gene3D" id="3.40.630.30">
    <property type="match status" value="1"/>
</dbReference>
<name>A0A0A1WC13_9SPHN</name>